<dbReference type="PANTHER" id="PTHR43151">
    <property type="entry name" value="FEOA FAMILY PROTEIN"/>
    <property type="match status" value="1"/>
</dbReference>
<dbReference type="KEGG" id="mig:Metig_0890"/>
<dbReference type="Proteomes" id="UP000009227">
    <property type="component" value="Chromosome"/>
</dbReference>
<gene>
    <name evidence="3" type="ordered locus">Metig_0890</name>
</gene>
<keyword evidence="1" id="KW-0408">Iron</keyword>
<name>F6BD72_METIK</name>
<dbReference type="OrthoDB" id="105333at2157"/>
<dbReference type="SUPFAM" id="SSF50037">
    <property type="entry name" value="C-terminal domain of transcriptional repressors"/>
    <property type="match status" value="1"/>
</dbReference>
<evidence type="ECO:0000259" key="2">
    <source>
        <dbReference type="SMART" id="SM00899"/>
    </source>
</evidence>
<dbReference type="GeneID" id="10643734"/>
<sequence>MMSLADVEEGKVVVIKDILAGYGLKNRLQSMGLVIGDKVKVLKNSHGPVIVENRGVKIALGRGVAMKIIVGDIK</sequence>
<dbReference type="EMBL" id="CP002737">
    <property type="protein sequence ID" value="AEF96433.1"/>
    <property type="molecule type" value="Genomic_DNA"/>
</dbReference>
<dbReference type="InterPro" id="IPR008988">
    <property type="entry name" value="Transcriptional_repressor_C"/>
</dbReference>
<dbReference type="Gene3D" id="2.30.30.90">
    <property type="match status" value="1"/>
</dbReference>
<dbReference type="STRING" id="880724.Metig_0890"/>
<dbReference type="Pfam" id="PF04023">
    <property type="entry name" value="FeoA"/>
    <property type="match status" value="1"/>
</dbReference>
<accession>F6BD72</accession>
<evidence type="ECO:0000313" key="3">
    <source>
        <dbReference type="EMBL" id="AEF96433.1"/>
    </source>
</evidence>
<dbReference type="InterPro" id="IPR007167">
    <property type="entry name" value="Fe-transptr_FeoA-like"/>
</dbReference>
<dbReference type="HOGENOM" id="CLU_150646_6_3_2"/>
<dbReference type="InterPro" id="IPR038157">
    <property type="entry name" value="FeoA_core_dom"/>
</dbReference>
<evidence type="ECO:0000256" key="1">
    <source>
        <dbReference type="ARBA" id="ARBA00023004"/>
    </source>
</evidence>
<reference evidence="3 4" key="1">
    <citation type="submission" date="2011-05" db="EMBL/GenBank/DDBJ databases">
        <title>Complete sequence of Methanotorris igneus Kol 5.</title>
        <authorList>
            <consortium name="US DOE Joint Genome Institute"/>
            <person name="Lucas S."/>
            <person name="Han J."/>
            <person name="Lapidus A."/>
            <person name="Cheng J.-F."/>
            <person name="Goodwin L."/>
            <person name="Pitluck S."/>
            <person name="Peters L."/>
            <person name="Mikhailova N."/>
            <person name="Chertkov O."/>
            <person name="Han C."/>
            <person name="Tapia R."/>
            <person name="Land M."/>
            <person name="Hauser L."/>
            <person name="Kyrpides N."/>
            <person name="Ivanova N."/>
            <person name="Pagani I."/>
            <person name="Sieprawska-Lupa M."/>
            <person name="Whitman W."/>
            <person name="Woyke T."/>
        </authorList>
    </citation>
    <scope>NUCLEOTIDE SEQUENCE [LARGE SCALE GENOMIC DNA]</scope>
    <source>
        <strain evidence="4">DSM 5666 / JCM 11834 / Kol 5</strain>
    </source>
</reference>
<feature type="domain" description="Ferrous iron transporter FeoA-like" evidence="2">
    <location>
        <begin position="2"/>
        <end position="72"/>
    </location>
</feature>
<dbReference type="GO" id="GO:0046914">
    <property type="term" value="F:transition metal ion binding"/>
    <property type="evidence" value="ECO:0007669"/>
    <property type="project" value="InterPro"/>
</dbReference>
<protein>
    <submittedName>
        <fullName evidence="3">FeoA family protein</fullName>
    </submittedName>
</protein>
<dbReference type="PANTHER" id="PTHR43151:SF1">
    <property type="entry name" value="SSR2333 PROTEIN"/>
    <property type="match status" value="1"/>
</dbReference>
<keyword evidence="4" id="KW-1185">Reference proteome</keyword>
<dbReference type="InterPro" id="IPR053184">
    <property type="entry name" value="FeoA-like"/>
</dbReference>
<proteinExistence type="predicted"/>
<dbReference type="RefSeq" id="WP_013799035.1">
    <property type="nucleotide sequence ID" value="NC_015562.1"/>
</dbReference>
<organism evidence="4">
    <name type="scientific">Methanotorris igneus (strain DSM 5666 / JCM 11834 / Kol 5)</name>
    <dbReference type="NCBI Taxonomy" id="880724"/>
    <lineage>
        <taxon>Archaea</taxon>
        <taxon>Methanobacteriati</taxon>
        <taxon>Methanobacteriota</taxon>
        <taxon>Methanomada group</taxon>
        <taxon>Methanococci</taxon>
        <taxon>Methanococcales</taxon>
        <taxon>Methanocaldococcaceae</taxon>
        <taxon>Methanotorris</taxon>
    </lineage>
</organism>
<dbReference type="SMART" id="SM00899">
    <property type="entry name" value="FeoA"/>
    <property type="match status" value="1"/>
</dbReference>
<dbReference type="AlphaFoldDB" id="F6BD72"/>
<evidence type="ECO:0000313" key="4">
    <source>
        <dbReference type="Proteomes" id="UP000009227"/>
    </source>
</evidence>